<dbReference type="Proteomes" id="UP000652013">
    <property type="component" value="Unassembled WGS sequence"/>
</dbReference>
<dbReference type="AlphaFoldDB" id="A0A8J3Y520"/>
<dbReference type="Pfam" id="PF14317">
    <property type="entry name" value="YcxB"/>
    <property type="match status" value="1"/>
</dbReference>
<protein>
    <recommendedName>
        <fullName evidence="2">YcxB-like C-terminal domain-containing protein</fullName>
    </recommendedName>
</protein>
<proteinExistence type="predicted"/>
<sequence>MFEARNSRGALADAYKHVFRRRLLAIRVIGVLAIAGGVLLLMLGDAAVGFVYAVGGVCLAVVGPFAATQAGVKASWRLAGLATRYDIGDDGVRTSNALAEGMVAWPDVEAADRLPGQWVLRLGGTRFLTLPVADLSAEQRARIAGLLAERELTTAGDGAA</sequence>
<evidence type="ECO:0000313" key="4">
    <source>
        <dbReference type="Proteomes" id="UP000652013"/>
    </source>
</evidence>
<keyword evidence="1" id="KW-0812">Transmembrane</keyword>
<feature type="transmembrane region" description="Helical" evidence="1">
    <location>
        <begin position="24"/>
        <end position="43"/>
    </location>
</feature>
<name>A0A8J3Y520_9ACTN</name>
<evidence type="ECO:0000256" key="1">
    <source>
        <dbReference type="SAM" id="Phobius"/>
    </source>
</evidence>
<accession>A0A8J3Y520</accession>
<keyword evidence="1" id="KW-1133">Transmembrane helix</keyword>
<keyword evidence="4" id="KW-1185">Reference proteome</keyword>
<comment type="caution">
    <text evidence="3">The sequence shown here is derived from an EMBL/GenBank/DDBJ whole genome shotgun (WGS) entry which is preliminary data.</text>
</comment>
<dbReference type="InterPro" id="IPR025588">
    <property type="entry name" value="YcxB-like_C"/>
</dbReference>
<evidence type="ECO:0000313" key="3">
    <source>
        <dbReference type="EMBL" id="GIJ01508.1"/>
    </source>
</evidence>
<gene>
    <name evidence="3" type="ORF">Sya03_08600</name>
</gene>
<dbReference type="EMBL" id="BOOY01000005">
    <property type="protein sequence ID" value="GIJ01508.1"/>
    <property type="molecule type" value="Genomic_DNA"/>
</dbReference>
<organism evidence="3 4">
    <name type="scientific">Spirilliplanes yamanashiensis</name>
    <dbReference type="NCBI Taxonomy" id="42233"/>
    <lineage>
        <taxon>Bacteria</taxon>
        <taxon>Bacillati</taxon>
        <taxon>Actinomycetota</taxon>
        <taxon>Actinomycetes</taxon>
        <taxon>Micromonosporales</taxon>
        <taxon>Micromonosporaceae</taxon>
        <taxon>Spirilliplanes</taxon>
    </lineage>
</organism>
<evidence type="ECO:0000259" key="2">
    <source>
        <dbReference type="Pfam" id="PF14317"/>
    </source>
</evidence>
<feature type="domain" description="YcxB-like C-terminal" evidence="2">
    <location>
        <begin position="87"/>
        <end position="143"/>
    </location>
</feature>
<feature type="transmembrane region" description="Helical" evidence="1">
    <location>
        <begin position="49"/>
        <end position="67"/>
    </location>
</feature>
<reference evidence="3" key="1">
    <citation type="submission" date="2021-01" db="EMBL/GenBank/DDBJ databases">
        <title>Whole genome shotgun sequence of Spirilliplanes yamanashiensis NBRC 15828.</title>
        <authorList>
            <person name="Komaki H."/>
            <person name="Tamura T."/>
        </authorList>
    </citation>
    <scope>NUCLEOTIDE SEQUENCE</scope>
    <source>
        <strain evidence="3">NBRC 15828</strain>
    </source>
</reference>
<keyword evidence="1" id="KW-0472">Membrane</keyword>